<organism evidence="6 7">
    <name type="scientific">Tegillarca granosa</name>
    <name type="common">Malaysian cockle</name>
    <name type="synonym">Anadara granosa</name>
    <dbReference type="NCBI Taxonomy" id="220873"/>
    <lineage>
        <taxon>Eukaryota</taxon>
        <taxon>Metazoa</taxon>
        <taxon>Spiralia</taxon>
        <taxon>Lophotrochozoa</taxon>
        <taxon>Mollusca</taxon>
        <taxon>Bivalvia</taxon>
        <taxon>Autobranchia</taxon>
        <taxon>Pteriomorphia</taxon>
        <taxon>Arcoida</taxon>
        <taxon>Arcoidea</taxon>
        <taxon>Arcidae</taxon>
        <taxon>Tegillarca</taxon>
    </lineage>
</organism>
<evidence type="ECO:0000256" key="2">
    <source>
        <dbReference type="ARBA" id="ARBA00022692"/>
    </source>
</evidence>
<name>A0ABQ9FC28_TEGGR</name>
<gene>
    <name evidence="6" type="ORF">KUTeg_008371</name>
</gene>
<evidence type="ECO:0000256" key="4">
    <source>
        <dbReference type="ARBA" id="ARBA00023136"/>
    </source>
</evidence>
<protein>
    <submittedName>
        <fullName evidence="6">Uncharacterized protein</fullName>
    </submittedName>
</protein>
<dbReference type="InterPro" id="IPR000832">
    <property type="entry name" value="GPCR_2_secretin-like"/>
</dbReference>
<evidence type="ECO:0000313" key="6">
    <source>
        <dbReference type="EMBL" id="KAJ8313810.1"/>
    </source>
</evidence>
<keyword evidence="7" id="KW-1185">Reference proteome</keyword>
<dbReference type="Pfam" id="PF00002">
    <property type="entry name" value="7tm_2"/>
    <property type="match status" value="1"/>
</dbReference>
<evidence type="ECO:0000256" key="3">
    <source>
        <dbReference type="ARBA" id="ARBA00022989"/>
    </source>
</evidence>
<feature type="transmembrane region" description="Helical" evidence="5">
    <location>
        <begin position="12"/>
        <end position="31"/>
    </location>
</feature>
<keyword evidence="2 5" id="KW-0812">Transmembrane</keyword>
<keyword evidence="4 5" id="KW-0472">Membrane</keyword>
<keyword evidence="3 5" id="KW-1133">Transmembrane helix</keyword>
<evidence type="ECO:0000256" key="5">
    <source>
        <dbReference type="SAM" id="Phobius"/>
    </source>
</evidence>
<dbReference type="EMBL" id="JARBDR010000342">
    <property type="protein sequence ID" value="KAJ8313810.1"/>
    <property type="molecule type" value="Genomic_DNA"/>
</dbReference>
<proteinExistence type="predicted"/>
<dbReference type="Proteomes" id="UP001217089">
    <property type="component" value="Unassembled WGS sequence"/>
</dbReference>
<accession>A0ABQ9FC28</accession>
<evidence type="ECO:0000313" key="7">
    <source>
        <dbReference type="Proteomes" id="UP001217089"/>
    </source>
</evidence>
<comment type="subcellular location">
    <subcellularLocation>
        <location evidence="1">Membrane</location>
        <topology evidence="1">Multi-pass membrane protein</topology>
    </subcellularLocation>
</comment>
<sequence>MLLSLRCLRNRIHCHLIVTFIIKNVVFFIIWSTATDTNYIVQYPENHCEFSIELFPNKIYLDLEWQQTKSLQELNG</sequence>
<reference evidence="6 7" key="1">
    <citation type="submission" date="2022-12" db="EMBL/GenBank/DDBJ databases">
        <title>Chromosome-level genome of Tegillarca granosa.</title>
        <authorList>
            <person name="Kim J."/>
        </authorList>
    </citation>
    <scope>NUCLEOTIDE SEQUENCE [LARGE SCALE GENOMIC DNA]</scope>
    <source>
        <strain evidence="6">Teg-2019</strain>
        <tissue evidence="6">Adductor muscle</tissue>
    </source>
</reference>
<comment type="caution">
    <text evidence="6">The sequence shown here is derived from an EMBL/GenBank/DDBJ whole genome shotgun (WGS) entry which is preliminary data.</text>
</comment>
<evidence type="ECO:0000256" key="1">
    <source>
        <dbReference type="ARBA" id="ARBA00004141"/>
    </source>
</evidence>
<dbReference type="Gene3D" id="1.20.1070.10">
    <property type="entry name" value="Rhodopsin 7-helix transmembrane proteins"/>
    <property type="match status" value="1"/>
</dbReference>